<comment type="caution">
    <text evidence="1">The sequence shown here is derived from an EMBL/GenBank/DDBJ whole genome shotgun (WGS) entry which is preliminary data.</text>
</comment>
<dbReference type="EMBL" id="VFRA01000001">
    <property type="protein sequence ID" value="TQO19616.1"/>
    <property type="molecule type" value="Genomic_DNA"/>
</dbReference>
<keyword evidence="2" id="KW-1185">Reference proteome</keyword>
<organism evidence="1 2">
    <name type="scientific">Rhodoglobus vestalii</name>
    <dbReference type="NCBI Taxonomy" id="193384"/>
    <lineage>
        <taxon>Bacteria</taxon>
        <taxon>Bacillati</taxon>
        <taxon>Actinomycetota</taxon>
        <taxon>Actinomycetes</taxon>
        <taxon>Micrococcales</taxon>
        <taxon>Microbacteriaceae</taxon>
        <taxon>Rhodoglobus</taxon>
    </lineage>
</organism>
<sequence>MSTKRIFIASLIVIGLLVGGAALFVGLSNGGGKAPQGADNSALAPAEEPEPTNQTEAIQDLINARPEIGSSEYMELFKDIKVPYVEGQSPEDVVYAFSVLRSELAELQFREIANMSFDDQVQWAVENDTETSEDTALGIIKQLNLSYYDIGYGNTLYGPDAVRSEYAEATLPTNQAIVVEMISYAIQKNLTTLSPSALVLTETGIRSSSETDIYTRPLGYNPELGATADDLNYGASMHLKVVKKSESETNWYFVNNADESF</sequence>
<reference evidence="1 2" key="1">
    <citation type="submission" date="2019-06" db="EMBL/GenBank/DDBJ databases">
        <title>Sequencing the genomes of 1000 actinobacteria strains.</title>
        <authorList>
            <person name="Klenk H.-P."/>
        </authorList>
    </citation>
    <scope>NUCLEOTIDE SEQUENCE [LARGE SCALE GENOMIC DNA]</scope>
    <source>
        <strain evidence="1 2">DSM 21947</strain>
    </source>
</reference>
<name>A0A8H2K8H7_9MICO</name>
<evidence type="ECO:0000313" key="2">
    <source>
        <dbReference type="Proteomes" id="UP000316560"/>
    </source>
</evidence>
<protein>
    <submittedName>
        <fullName evidence="1">Uncharacterized protein</fullName>
    </submittedName>
</protein>
<proteinExistence type="predicted"/>
<evidence type="ECO:0000313" key="1">
    <source>
        <dbReference type="EMBL" id="TQO19616.1"/>
    </source>
</evidence>
<gene>
    <name evidence="1" type="ORF">FB472_1184</name>
</gene>
<dbReference type="RefSeq" id="WP_141990084.1">
    <property type="nucleotide sequence ID" value="NZ_VFRA01000001.1"/>
</dbReference>
<dbReference type="AlphaFoldDB" id="A0A8H2K8H7"/>
<accession>A0A8H2K8H7</accession>
<dbReference type="Proteomes" id="UP000316560">
    <property type="component" value="Unassembled WGS sequence"/>
</dbReference>